<evidence type="ECO:0000313" key="2">
    <source>
        <dbReference type="Proteomes" id="UP000248857"/>
    </source>
</evidence>
<protein>
    <recommendedName>
        <fullName evidence="3">HTH cro/C1-type domain-containing protein</fullName>
    </recommendedName>
</protein>
<dbReference type="InterPro" id="IPR039060">
    <property type="entry name" value="Antitox_HigA"/>
</dbReference>
<dbReference type="GO" id="GO:0006355">
    <property type="term" value="P:regulation of DNA-templated transcription"/>
    <property type="evidence" value="ECO:0007669"/>
    <property type="project" value="InterPro"/>
</dbReference>
<dbReference type="PANTHER" id="PTHR40455">
    <property type="entry name" value="ANTITOXIN HIGA"/>
    <property type="match status" value="1"/>
</dbReference>
<dbReference type="EMBL" id="PQWO01000001">
    <property type="protein sequence ID" value="PZD75411.1"/>
    <property type="molecule type" value="Genomic_DNA"/>
</dbReference>
<accession>A0A2W1K6U9</accession>
<dbReference type="GO" id="GO:0001046">
    <property type="term" value="F:core promoter sequence-specific DNA binding"/>
    <property type="evidence" value="ECO:0007669"/>
    <property type="project" value="TreeGrafter"/>
</dbReference>
<keyword evidence="2" id="KW-1185">Reference proteome</keyword>
<gene>
    <name evidence="1" type="ORF">C1752_00138</name>
</gene>
<dbReference type="Gene3D" id="1.10.260.40">
    <property type="entry name" value="lambda repressor-like DNA-binding domains"/>
    <property type="match status" value="1"/>
</dbReference>
<proteinExistence type="predicted"/>
<sequence>MTGSVTPTIDRNSYECLLGHYRPTPIRSEQDNEDALATVAELAHRDDLTQAEEDLVELLTQLIERFEEEHYAFSDEMKAQPLDFLLELAQTNSLRQADFVGVIGSRGVVSEVFNGKRGISKAMARALGEKFKVDPGVFL</sequence>
<dbReference type="AlphaFoldDB" id="A0A2W1K6U9"/>
<dbReference type="Proteomes" id="UP000248857">
    <property type="component" value="Unassembled WGS sequence"/>
</dbReference>
<evidence type="ECO:0000313" key="1">
    <source>
        <dbReference type="EMBL" id="PZD75411.1"/>
    </source>
</evidence>
<dbReference type="RefSeq" id="WP_233501301.1">
    <property type="nucleotide sequence ID" value="NZ_CAWNWM010000001.1"/>
</dbReference>
<organism evidence="1 2">
    <name type="scientific">Acaryochloris thomasi RCC1774</name>
    <dbReference type="NCBI Taxonomy" id="1764569"/>
    <lineage>
        <taxon>Bacteria</taxon>
        <taxon>Bacillati</taxon>
        <taxon>Cyanobacteriota</taxon>
        <taxon>Cyanophyceae</taxon>
        <taxon>Acaryochloridales</taxon>
        <taxon>Acaryochloridaceae</taxon>
        <taxon>Acaryochloris</taxon>
        <taxon>Acaryochloris thomasi</taxon>
    </lineage>
</organism>
<evidence type="ECO:0008006" key="3">
    <source>
        <dbReference type="Google" id="ProtNLM"/>
    </source>
</evidence>
<name>A0A2W1K6U9_9CYAN</name>
<dbReference type="PANTHER" id="PTHR40455:SF1">
    <property type="entry name" value="ANTITOXIN HIGA"/>
    <property type="match status" value="1"/>
</dbReference>
<comment type="caution">
    <text evidence="1">The sequence shown here is derived from an EMBL/GenBank/DDBJ whole genome shotgun (WGS) entry which is preliminary data.</text>
</comment>
<reference evidence="1 2" key="1">
    <citation type="journal article" date="2018" name="Sci. Rep.">
        <title>A novel species of the marine cyanobacterium Acaryochloris with a unique pigment content and lifestyle.</title>
        <authorList>
            <person name="Partensky F."/>
            <person name="Six C."/>
            <person name="Ratin M."/>
            <person name="Garczarek L."/>
            <person name="Vaulot D."/>
            <person name="Probert I."/>
            <person name="Calteau A."/>
            <person name="Gourvil P."/>
            <person name="Marie D."/>
            <person name="Grebert T."/>
            <person name="Bouchier C."/>
            <person name="Le Panse S."/>
            <person name="Gachenot M."/>
            <person name="Rodriguez F."/>
            <person name="Garrido J.L."/>
        </authorList>
    </citation>
    <scope>NUCLEOTIDE SEQUENCE [LARGE SCALE GENOMIC DNA]</scope>
    <source>
        <strain evidence="1 2">RCC1774</strain>
    </source>
</reference>
<dbReference type="InterPro" id="IPR010982">
    <property type="entry name" value="Lambda_DNA-bd_dom_sf"/>
</dbReference>